<accession>A0A0K1E7J2</accession>
<keyword evidence="3 6" id="KW-0418">Kinase</keyword>
<reference evidence="6 7" key="1">
    <citation type="submission" date="2015-07" db="EMBL/GenBank/DDBJ databases">
        <title>Genome analysis of myxobacterium Chondromyces crocatus Cm c5 reveals a high potential for natural compound synthesis and the genetic basis for the loss of fruiting body formation.</title>
        <authorList>
            <person name="Zaburannyi N."/>
            <person name="Bunk B."/>
            <person name="Maier J."/>
            <person name="Overmann J."/>
            <person name="Mueller R."/>
        </authorList>
    </citation>
    <scope>NUCLEOTIDE SEQUENCE [LARGE SCALE GENOMIC DNA]</scope>
    <source>
        <strain evidence="6 7">Cm c5</strain>
    </source>
</reference>
<evidence type="ECO:0000256" key="1">
    <source>
        <dbReference type="ARBA" id="ARBA00022679"/>
    </source>
</evidence>
<keyword evidence="7" id="KW-1185">Reference proteome</keyword>
<keyword evidence="2" id="KW-0547">Nucleotide-binding</keyword>
<evidence type="ECO:0000313" key="7">
    <source>
        <dbReference type="Proteomes" id="UP000067626"/>
    </source>
</evidence>
<name>A0A0K1E7J2_CHOCO</name>
<evidence type="ECO:0000313" key="6">
    <source>
        <dbReference type="EMBL" id="AKT36829.1"/>
    </source>
</evidence>
<evidence type="ECO:0000256" key="3">
    <source>
        <dbReference type="ARBA" id="ARBA00022777"/>
    </source>
</evidence>
<feature type="domain" description="DAGKc" evidence="5">
    <location>
        <begin position="1"/>
        <end position="129"/>
    </location>
</feature>
<gene>
    <name evidence="6" type="ORF">CMC5_009500</name>
</gene>
<dbReference type="InterPro" id="IPR017438">
    <property type="entry name" value="ATP-NAD_kinase_N"/>
</dbReference>
<keyword evidence="4" id="KW-0067">ATP-binding</keyword>
<dbReference type="EMBL" id="CP012159">
    <property type="protein sequence ID" value="AKT36829.1"/>
    <property type="molecule type" value="Genomic_DNA"/>
</dbReference>
<dbReference type="InterPro" id="IPR001206">
    <property type="entry name" value="Diacylglycerol_kinase_cat_dom"/>
</dbReference>
<evidence type="ECO:0000256" key="4">
    <source>
        <dbReference type="ARBA" id="ARBA00022840"/>
    </source>
</evidence>
<evidence type="ECO:0000256" key="2">
    <source>
        <dbReference type="ARBA" id="ARBA00022741"/>
    </source>
</evidence>
<dbReference type="PANTHER" id="PTHR12358">
    <property type="entry name" value="SPHINGOSINE KINASE"/>
    <property type="match status" value="1"/>
</dbReference>
<dbReference type="Pfam" id="PF19279">
    <property type="entry name" value="YegS_C"/>
    <property type="match status" value="1"/>
</dbReference>
<dbReference type="Pfam" id="PF00781">
    <property type="entry name" value="DAGK_cat"/>
    <property type="match status" value="1"/>
</dbReference>
<dbReference type="InterPro" id="IPR016064">
    <property type="entry name" value="NAD/diacylglycerol_kinase_sf"/>
</dbReference>
<organism evidence="6 7">
    <name type="scientific">Chondromyces crocatus</name>
    <dbReference type="NCBI Taxonomy" id="52"/>
    <lineage>
        <taxon>Bacteria</taxon>
        <taxon>Pseudomonadati</taxon>
        <taxon>Myxococcota</taxon>
        <taxon>Polyangia</taxon>
        <taxon>Polyangiales</taxon>
        <taxon>Polyangiaceae</taxon>
        <taxon>Chondromyces</taxon>
    </lineage>
</organism>
<dbReference type="OrthoDB" id="142078at2"/>
<dbReference type="Gene3D" id="2.60.200.40">
    <property type="match status" value="1"/>
</dbReference>
<dbReference type="InterPro" id="IPR050187">
    <property type="entry name" value="Lipid_Phosphate_FormReg"/>
</dbReference>
<dbReference type="Gene3D" id="3.40.50.10330">
    <property type="entry name" value="Probable inorganic polyphosphate/atp-NAD kinase, domain 1"/>
    <property type="match status" value="1"/>
</dbReference>
<dbReference type="KEGG" id="ccro:CMC5_009500"/>
<dbReference type="Proteomes" id="UP000067626">
    <property type="component" value="Chromosome"/>
</dbReference>
<dbReference type="AlphaFoldDB" id="A0A0K1E7J2"/>
<dbReference type="PANTHER" id="PTHR12358:SF54">
    <property type="entry name" value="SPHINGOSINE KINASE RELATED PROTEIN"/>
    <property type="match status" value="1"/>
</dbReference>
<protein>
    <submittedName>
        <fullName evidence="6">Sphingosine kinase</fullName>
    </submittedName>
</protein>
<keyword evidence="1" id="KW-0808">Transferase</keyword>
<dbReference type="InterPro" id="IPR045540">
    <property type="entry name" value="YegS/DAGK_C"/>
</dbReference>
<proteinExistence type="predicted"/>
<dbReference type="STRING" id="52.CMC5_009500"/>
<sequence length="326" mass="34588">MPRPLAIVLNCAARERRAAATRSWLVERLRAEGFEVDLFCVDRGGDVIGTARRAVAQGYPAVVAAGGDGTISAVASAVVGTSVCLGVLPVGTINHFARSMGIPADLSAAVKLIGQGSTRQVDAGEVNGHVFVNNSTFGLHPSVVRYRDELRVRRGMNKWVAYAVATAALLPRHQAQEVLMTTRAGAERLQTPFVFIGNHDYLLGAFLLGMLPAPGPGELGVGVAQTGGRLGLVRLLGAAALGRLHAAREFAHFRSPEIRMDVEARRVLVALDGEVVELTPPLRYRSLPGALRVITPERAAVIQGVEAQDVETDSRSWPATIAPMSG</sequence>
<dbReference type="SUPFAM" id="SSF111331">
    <property type="entry name" value="NAD kinase/diacylglycerol kinase-like"/>
    <property type="match status" value="1"/>
</dbReference>
<dbReference type="GO" id="GO:0016301">
    <property type="term" value="F:kinase activity"/>
    <property type="evidence" value="ECO:0007669"/>
    <property type="project" value="UniProtKB-KW"/>
</dbReference>
<dbReference type="PROSITE" id="PS50146">
    <property type="entry name" value="DAGK"/>
    <property type="match status" value="1"/>
</dbReference>
<evidence type="ECO:0000259" key="5">
    <source>
        <dbReference type="PROSITE" id="PS50146"/>
    </source>
</evidence>
<dbReference type="GO" id="GO:0005524">
    <property type="term" value="F:ATP binding"/>
    <property type="evidence" value="ECO:0007669"/>
    <property type="project" value="UniProtKB-KW"/>
</dbReference>
<dbReference type="SMART" id="SM00046">
    <property type="entry name" value="DAGKc"/>
    <property type="match status" value="1"/>
</dbReference>
<dbReference type="RefSeq" id="WP_050429282.1">
    <property type="nucleotide sequence ID" value="NZ_CP012159.1"/>
</dbReference>